<dbReference type="RefSeq" id="WP_089318257.1">
    <property type="nucleotide sequence ID" value="NZ_FZOQ01000004.1"/>
</dbReference>
<dbReference type="GO" id="GO:1990189">
    <property type="term" value="F:protein N-terminal-serine acetyltransferase activity"/>
    <property type="evidence" value="ECO:0007669"/>
    <property type="project" value="TreeGrafter"/>
</dbReference>
<accession>A0A239D5W2</accession>
<reference evidence="3" key="1">
    <citation type="submission" date="2017-06" db="EMBL/GenBank/DDBJ databases">
        <authorList>
            <person name="Varghese N."/>
            <person name="Submissions S."/>
        </authorList>
    </citation>
    <scope>NUCLEOTIDE SEQUENCE [LARGE SCALE GENOMIC DNA]</scope>
    <source>
        <strain evidence="3">NKM1</strain>
    </source>
</reference>
<dbReference type="PANTHER" id="PTHR43441">
    <property type="entry name" value="RIBOSOMAL-PROTEIN-SERINE ACETYLTRANSFERASE"/>
    <property type="match status" value="1"/>
</dbReference>
<evidence type="ECO:0000259" key="1">
    <source>
        <dbReference type="PROSITE" id="PS51186"/>
    </source>
</evidence>
<dbReference type="SUPFAM" id="SSF55729">
    <property type="entry name" value="Acyl-CoA N-acyltransferases (Nat)"/>
    <property type="match status" value="1"/>
</dbReference>
<dbReference type="Pfam" id="PF13302">
    <property type="entry name" value="Acetyltransf_3"/>
    <property type="match status" value="1"/>
</dbReference>
<proteinExistence type="predicted"/>
<dbReference type="Proteomes" id="UP000198432">
    <property type="component" value="Unassembled WGS sequence"/>
</dbReference>
<organism evidence="2 3">
    <name type="scientific">Pontibacter ummariensis</name>
    <dbReference type="NCBI Taxonomy" id="1610492"/>
    <lineage>
        <taxon>Bacteria</taxon>
        <taxon>Pseudomonadati</taxon>
        <taxon>Bacteroidota</taxon>
        <taxon>Cytophagia</taxon>
        <taxon>Cytophagales</taxon>
        <taxon>Hymenobacteraceae</taxon>
        <taxon>Pontibacter</taxon>
    </lineage>
</organism>
<dbReference type="InterPro" id="IPR000182">
    <property type="entry name" value="GNAT_dom"/>
</dbReference>
<protein>
    <submittedName>
        <fullName evidence="2">Ribosomal-protein-serine acetyltransferase</fullName>
    </submittedName>
</protein>
<dbReference type="GO" id="GO:0005737">
    <property type="term" value="C:cytoplasm"/>
    <property type="evidence" value="ECO:0007669"/>
    <property type="project" value="TreeGrafter"/>
</dbReference>
<evidence type="ECO:0000313" key="2">
    <source>
        <dbReference type="EMBL" id="SNS27532.1"/>
    </source>
</evidence>
<dbReference type="GO" id="GO:0008999">
    <property type="term" value="F:protein-N-terminal-alanine acetyltransferase activity"/>
    <property type="evidence" value="ECO:0007669"/>
    <property type="project" value="TreeGrafter"/>
</dbReference>
<name>A0A239D5W2_9BACT</name>
<gene>
    <name evidence="2" type="ORF">SAMN06296052_10466</name>
</gene>
<dbReference type="PROSITE" id="PS51186">
    <property type="entry name" value="GNAT"/>
    <property type="match status" value="1"/>
</dbReference>
<dbReference type="PANTHER" id="PTHR43441:SF12">
    <property type="entry name" value="RIBOSOMAL N-ACETYLTRANSFERASE YDAF-RELATED"/>
    <property type="match status" value="1"/>
</dbReference>
<dbReference type="InterPro" id="IPR016181">
    <property type="entry name" value="Acyl_CoA_acyltransferase"/>
</dbReference>
<sequence length="191" mass="22089">MKTPATLKLAIDGDLYLREAVVEDAPVLYELIDAGRPYLREWLPFIDYTHAVSDTEAFLKAVTAPGNASNQLFTILYQKQVAGIIDLKEIDFLNRKLEIGYWLGENYQGKGIMYRSCKTLIRYAFRILKMNRIQIKVGVGNSRSSNIPKRLGFTLEGIQRDGEYLNEHFHDLEVYSLLQHEWDDSENIQWV</sequence>
<feature type="domain" description="N-acetyltransferase" evidence="1">
    <location>
        <begin position="15"/>
        <end position="173"/>
    </location>
</feature>
<dbReference type="OrthoDB" id="9788916at2"/>
<evidence type="ECO:0000313" key="3">
    <source>
        <dbReference type="Proteomes" id="UP000198432"/>
    </source>
</evidence>
<dbReference type="InterPro" id="IPR051908">
    <property type="entry name" value="Ribosomal_N-acetyltransferase"/>
</dbReference>
<keyword evidence="2" id="KW-0808">Transferase</keyword>
<dbReference type="AlphaFoldDB" id="A0A239D5W2"/>
<keyword evidence="3" id="KW-1185">Reference proteome</keyword>
<dbReference type="EMBL" id="FZOQ01000004">
    <property type="protein sequence ID" value="SNS27532.1"/>
    <property type="molecule type" value="Genomic_DNA"/>
</dbReference>
<dbReference type="Gene3D" id="3.40.630.30">
    <property type="match status" value="1"/>
</dbReference>